<accession>A0ACC1SRZ4</accession>
<keyword evidence="2" id="KW-1185">Reference proteome</keyword>
<proteinExistence type="predicted"/>
<evidence type="ECO:0000313" key="2">
    <source>
        <dbReference type="Proteomes" id="UP001148662"/>
    </source>
</evidence>
<dbReference type="EMBL" id="JANHOG010001062">
    <property type="protein sequence ID" value="KAJ3545264.1"/>
    <property type="molecule type" value="Genomic_DNA"/>
</dbReference>
<dbReference type="Proteomes" id="UP001148662">
    <property type="component" value="Unassembled WGS sequence"/>
</dbReference>
<sequence length="156" mass="17719">MPSAPPQPTGILHAHARTRRRKKRMTKPKMWDVTIKGTSWDWDIERMKPVAVELLAPPRPTASHAADTRRANWLFSTFAHSHKPQEAQPSMPQARVTVLLSMPAQDRAADVHSREYVIGTTHLPFNLEEPPLRIMPLPFQVGEDSGAAKVERFLQY</sequence>
<protein>
    <submittedName>
        <fullName evidence="1">Uncharacterized protein</fullName>
    </submittedName>
</protein>
<reference evidence="1" key="1">
    <citation type="submission" date="2022-07" db="EMBL/GenBank/DDBJ databases">
        <title>Genome Sequence of Phlebia brevispora.</title>
        <authorList>
            <person name="Buettner E."/>
        </authorList>
    </citation>
    <scope>NUCLEOTIDE SEQUENCE</scope>
    <source>
        <strain evidence="1">MPL23</strain>
    </source>
</reference>
<comment type="caution">
    <text evidence="1">The sequence shown here is derived from an EMBL/GenBank/DDBJ whole genome shotgun (WGS) entry which is preliminary data.</text>
</comment>
<evidence type="ECO:0000313" key="1">
    <source>
        <dbReference type="EMBL" id="KAJ3545264.1"/>
    </source>
</evidence>
<organism evidence="1 2">
    <name type="scientific">Phlebia brevispora</name>
    <dbReference type="NCBI Taxonomy" id="194682"/>
    <lineage>
        <taxon>Eukaryota</taxon>
        <taxon>Fungi</taxon>
        <taxon>Dikarya</taxon>
        <taxon>Basidiomycota</taxon>
        <taxon>Agaricomycotina</taxon>
        <taxon>Agaricomycetes</taxon>
        <taxon>Polyporales</taxon>
        <taxon>Meruliaceae</taxon>
        <taxon>Phlebia</taxon>
    </lineage>
</organism>
<name>A0ACC1SRZ4_9APHY</name>
<gene>
    <name evidence="1" type="ORF">NM688_g5643</name>
</gene>